<keyword evidence="2" id="KW-1185">Reference proteome</keyword>
<gene>
    <name evidence="1" type="ORF">VLY81_11450</name>
</gene>
<sequence length="263" mass="28481">MLVALAATGEGRAQPRIGLMGDLVHAYTVQPGQSVEGLVVLANPQDRPQTVRLYLQDYRTDDQGHPVYAEPGSHARSNAPWIRLGQSTVTVPPGEQLAVAYAIRVPPDGTLTGTYWSALMVEPGEAEPGAASPAPDGPRVSIRQVWRYAIHLVTDIDGPGEARLAFVRPRLLEDAGGLALQVDMVNEGVRWLRPQVWLELYDQEGRLATRVDGAPAHLYPGDVARQRLELGSLPPGPYEVLLVADNGDAHVFAAHYRFVAGSH</sequence>
<protein>
    <recommendedName>
        <fullName evidence="3">Intracellular proteinase inhibitor BsuPI</fullName>
    </recommendedName>
</protein>
<proteinExistence type="predicted"/>
<dbReference type="EMBL" id="CP141614">
    <property type="protein sequence ID" value="WRP14031.1"/>
    <property type="molecule type" value="Genomic_DNA"/>
</dbReference>
<dbReference type="RefSeq" id="WP_324668313.1">
    <property type="nucleotide sequence ID" value="NZ_CP141614.1"/>
</dbReference>
<name>A0ABZ1BNA8_9FIRM</name>
<evidence type="ECO:0000313" key="2">
    <source>
        <dbReference type="Proteomes" id="UP001333102"/>
    </source>
</evidence>
<reference evidence="2" key="1">
    <citation type="submission" date="2023-12" db="EMBL/GenBank/DDBJ databases">
        <title>Novel isolates from deep terrestrial aquifers shed light on the physiology and ecology of the class Limnochordia.</title>
        <authorList>
            <person name="Karnachuk O.V."/>
            <person name="Lukina A.P."/>
            <person name="Avakyan M.R."/>
            <person name="Kadnikov V."/>
            <person name="Begmatov S."/>
            <person name="Beletsky A.V."/>
            <person name="Mardanov A.V."/>
            <person name="Ravin N.V."/>
        </authorList>
    </citation>
    <scope>NUCLEOTIDE SEQUENCE [LARGE SCALE GENOMIC DNA]</scope>
    <source>
        <strain evidence="2">LN</strain>
    </source>
</reference>
<dbReference type="Proteomes" id="UP001333102">
    <property type="component" value="Chromosome"/>
</dbReference>
<evidence type="ECO:0008006" key="3">
    <source>
        <dbReference type="Google" id="ProtNLM"/>
    </source>
</evidence>
<evidence type="ECO:0000313" key="1">
    <source>
        <dbReference type="EMBL" id="WRP14031.1"/>
    </source>
</evidence>
<accession>A0ABZ1BNA8</accession>
<organism evidence="1 2">
    <name type="scientific">Geochorda subterranea</name>
    <dbReference type="NCBI Taxonomy" id="3109564"/>
    <lineage>
        <taxon>Bacteria</taxon>
        <taxon>Bacillati</taxon>
        <taxon>Bacillota</taxon>
        <taxon>Limnochordia</taxon>
        <taxon>Limnochordales</taxon>
        <taxon>Geochordaceae</taxon>
        <taxon>Geochorda</taxon>
    </lineage>
</organism>